<dbReference type="AlphaFoldDB" id="A0A2P2QTH6"/>
<protein>
    <submittedName>
        <fullName evidence="1">Uncharacterized protein</fullName>
    </submittedName>
</protein>
<evidence type="ECO:0000313" key="1">
    <source>
        <dbReference type="EMBL" id="MBX70322.1"/>
    </source>
</evidence>
<name>A0A2P2QTH6_RHIMU</name>
<proteinExistence type="predicted"/>
<organism evidence="1">
    <name type="scientific">Rhizophora mucronata</name>
    <name type="common">Asiatic mangrove</name>
    <dbReference type="NCBI Taxonomy" id="61149"/>
    <lineage>
        <taxon>Eukaryota</taxon>
        <taxon>Viridiplantae</taxon>
        <taxon>Streptophyta</taxon>
        <taxon>Embryophyta</taxon>
        <taxon>Tracheophyta</taxon>
        <taxon>Spermatophyta</taxon>
        <taxon>Magnoliopsida</taxon>
        <taxon>eudicotyledons</taxon>
        <taxon>Gunneridae</taxon>
        <taxon>Pentapetalae</taxon>
        <taxon>rosids</taxon>
        <taxon>fabids</taxon>
        <taxon>Malpighiales</taxon>
        <taxon>Rhizophoraceae</taxon>
        <taxon>Rhizophora</taxon>
    </lineage>
</organism>
<reference evidence="1" key="1">
    <citation type="submission" date="2018-02" db="EMBL/GenBank/DDBJ databases">
        <title>Rhizophora mucronata_Transcriptome.</title>
        <authorList>
            <person name="Meera S.P."/>
            <person name="Sreeshan A."/>
            <person name="Augustine A."/>
        </authorList>
    </citation>
    <scope>NUCLEOTIDE SEQUENCE</scope>
    <source>
        <tissue evidence="1">Leaf</tissue>
    </source>
</reference>
<sequence length="69" mass="7941">MIGSALKEILEKGRFSEKADLGKLVLDHREERGCWVQSIYVRSCEPCINPSHHNGKQDWNIISKCICRN</sequence>
<accession>A0A2P2QTH6</accession>
<dbReference type="EMBL" id="GGEC01089838">
    <property type="protein sequence ID" value="MBX70322.1"/>
    <property type="molecule type" value="Transcribed_RNA"/>
</dbReference>